<sequence>MTISLPEKLAAYFAAVNKRDVAGMLAQFGEDAFVHDEGEEMRGHAAIRSWIVKTTGKYGITADIQGVDAIGQALRVSAQVAGTFPGSPIVLHYDFTLGADGEIIRLEIGL</sequence>
<protein>
    <submittedName>
        <fullName evidence="2">Nuclear transport factor 2 family protein</fullName>
    </submittedName>
</protein>
<dbReference type="Pfam" id="PF12680">
    <property type="entry name" value="SnoaL_2"/>
    <property type="match status" value="1"/>
</dbReference>
<dbReference type="KEGG" id="rjg:CCGE525_14495"/>
<gene>
    <name evidence="2" type="ORF">CCGE525_14495</name>
</gene>
<name>A0A387FWJ2_9HYPH</name>
<dbReference type="Gene3D" id="3.10.450.50">
    <property type="match status" value="1"/>
</dbReference>
<dbReference type="EMBL" id="CP032694">
    <property type="protein sequence ID" value="AYG59882.1"/>
    <property type="molecule type" value="Genomic_DNA"/>
</dbReference>
<accession>A0A387FWJ2</accession>
<dbReference type="Proteomes" id="UP000282195">
    <property type="component" value="Chromosome"/>
</dbReference>
<organism evidence="2 3">
    <name type="scientific">Rhizobium jaguaris</name>
    <dbReference type="NCBI Taxonomy" id="1312183"/>
    <lineage>
        <taxon>Bacteria</taxon>
        <taxon>Pseudomonadati</taxon>
        <taxon>Pseudomonadota</taxon>
        <taxon>Alphaproteobacteria</taxon>
        <taxon>Hyphomicrobiales</taxon>
        <taxon>Rhizobiaceae</taxon>
        <taxon>Rhizobium/Agrobacterium group</taxon>
        <taxon>Rhizobium</taxon>
    </lineage>
</organism>
<reference evidence="2 3" key="1">
    <citation type="submission" date="2018-10" db="EMBL/GenBank/DDBJ databases">
        <title>Rhizobium etli, R. leguminosarum and a new Rhizobium genospecies from Phaseolus dumosus.</title>
        <authorList>
            <person name="Ramirez-Puebla S.T."/>
            <person name="Rogel-Hernandez M.A."/>
            <person name="Guerrero G."/>
            <person name="Ormeno-Orrillo E."/>
            <person name="Martinez-Romero J.C."/>
            <person name="Negrete-Yankelevich S."/>
            <person name="Martinez-Romero E."/>
        </authorList>
    </citation>
    <scope>NUCLEOTIDE SEQUENCE [LARGE SCALE GENOMIC DNA]</scope>
    <source>
        <strain evidence="2 3">CCGE525</strain>
    </source>
</reference>
<keyword evidence="3" id="KW-1185">Reference proteome</keyword>
<feature type="domain" description="SnoaL-like" evidence="1">
    <location>
        <begin position="10"/>
        <end position="91"/>
    </location>
</feature>
<dbReference type="AlphaFoldDB" id="A0A387FWJ2"/>
<dbReference type="InterPro" id="IPR037401">
    <property type="entry name" value="SnoaL-like"/>
</dbReference>
<proteinExistence type="predicted"/>
<evidence type="ECO:0000313" key="3">
    <source>
        <dbReference type="Proteomes" id="UP000282195"/>
    </source>
</evidence>
<evidence type="ECO:0000259" key="1">
    <source>
        <dbReference type="Pfam" id="PF12680"/>
    </source>
</evidence>
<evidence type="ECO:0000313" key="2">
    <source>
        <dbReference type="EMBL" id="AYG59882.1"/>
    </source>
</evidence>
<dbReference type="SUPFAM" id="SSF54427">
    <property type="entry name" value="NTF2-like"/>
    <property type="match status" value="1"/>
</dbReference>
<dbReference type="RefSeq" id="WP_120704883.1">
    <property type="nucleotide sequence ID" value="NZ_CP032694.1"/>
</dbReference>
<dbReference type="OrthoDB" id="8684708at2"/>
<dbReference type="InterPro" id="IPR032710">
    <property type="entry name" value="NTF2-like_dom_sf"/>
</dbReference>